<reference evidence="2 3" key="1">
    <citation type="submission" date="2024-06" db="EMBL/GenBank/DDBJ databases">
        <title>Thioclava kandeliae sp. nov. from a rhizosphere soil sample of Kandelia candel in a mangrove.</title>
        <authorList>
            <person name="Mu T."/>
        </authorList>
    </citation>
    <scope>NUCLEOTIDE SEQUENCE [LARGE SCALE GENOMIC DNA]</scope>
    <source>
        <strain evidence="2 3">CPCC 100088</strain>
    </source>
</reference>
<dbReference type="InterPro" id="IPR018964">
    <property type="entry name" value="Phage_phiJL001_Gp84_C"/>
</dbReference>
<proteinExistence type="predicted"/>
<dbReference type="NCBIfam" id="TIGR02218">
    <property type="entry name" value="phg_TIGR02218"/>
    <property type="match status" value="1"/>
</dbReference>
<gene>
    <name evidence="2" type="ORF">VSX56_00465</name>
</gene>
<dbReference type="EMBL" id="JAYWLC010000001">
    <property type="protein sequence ID" value="MER5170232.1"/>
    <property type="molecule type" value="Genomic_DNA"/>
</dbReference>
<dbReference type="Pfam" id="PF09931">
    <property type="entry name" value="Phage_phiJL001_Gp84_N"/>
    <property type="match status" value="1"/>
</dbReference>
<keyword evidence="3" id="KW-1185">Reference proteome</keyword>
<comment type="caution">
    <text evidence="2">The sequence shown here is derived from an EMBL/GenBank/DDBJ whole genome shotgun (WGS) entry which is preliminary data.</text>
</comment>
<sequence length="296" mass="32445">MSYSTAFQSHLETKATTIARAWALTRRDGVELGFTDHDRPLTFGGLTFQPETGMEASALAQTSGLSVDNFDVVAALRSDAIAEADIRAGRFDGAELRSWLVNWAEPAENALIFRGHLGELTRSEGAFQAELRGLSDRLNNQIGRVYHPACAAVLGDAQCRFDTAQIGYVVETTVEICEEATRFTWASLAGFEDRWFERGVLSVLDGAAQGLSGAVKFDRFAADGSRVVELWQSLRAEVARGDTVRITAGCDRRAETCRLKFNNFVNFRGFPHIPGDDWLVSYPVTGGNYDGGSLFK</sequence>
<accession>A0ABV1SBG1</accession>
<name>A0ABV1SBG1_9RHOB</name>
<dbReference type="Pfam" id="PF09356">
    <property type="entry name" value="Phage_BR0599"/>
    <property type="match status" value="1"/>
</dbReference>
<feature type="domain" description="Bacteriophage phiJL001 Gp84 C-terminal" evidence="1">
    <location>
        <begin position="194"/>
        <end position="277"/>
    </location>
</feature>
<protein>
    <submittedName>
        <fullName evidence="2">DUF2163 domain-containing protein</fullName>
    </submittedName>
</protein>
<organism evidence="2 3">
    <name type="scientific">Thioclava kandeliae</name>
    <dbReference type="NCBI Taxonomy" id="3070818"/>
    <lineage>
        <taxon>Bacteria</taxon>
        <taxon>Pseudomonadati</taxon>
        <taxon>Pseudomonadota</taxon>
        <taxon>Alphaproteobacteria</taxon>
        <taxon>Rhodobacterales</taxon>
        <taxon>Paracoccaceae</taxon>
        <taxon>Thioclava</taxon>
    </lineage>
</organism>
<evidence type="ECO:0000259" key="1">
    <source>
        <dbReference type="Pfam" id="PF09356"/>
    </source>
</evidence>
<evidence type="ECO:0000313" key="2">
    <source>
        <dbReference type="EMBL" id="MER5170232.1"/>
    </source>
</evidence>
<evidence type="ECO:0000313" key="3">
    <source>
        <dbReference type="Proteomes" id="UP001438953"/>
    </source>
</evidence>
<dbReference type="InterPro" id="IPR011928">
    <property type="entry name" value="Phage_phiJL001_Gp84"/>
</dbReference>
<dbReference type="Proteomes" id="UP001438953">
    <property type="component" value="Unassembled WGS sequence"/>
</dbReference>
<dbReference type="RefSeq" id="WP_339112476.1">
    <property type="nucleotide sequence ID" value="NZ_JAYWLC010000001.1"/>
</dbReference>